<keyword evidence="1" id="KW-1133">Transmembrane helix</keyword>
<feature type="transmembrane region" description="Helical" evidence="1">
    <location>
        <begin position="135"/>
        <end position="152"/>
    </location>
</feature>
<gene>
    <name evidence="3" type="primary">LOC115626500</name>
</gene>
<organism evidence="2 3">
    <name type="scientific">Drosophila lebanonensis</name>
    <name type="common">Fruit fly</name>
    <name type="synonym">Scaptodrosophila lebanonensis</name>
    <dbReference type="NCBI Taxonomy" id="7225"/>
    <lineage>
        <taxon>Eukaryota</taxon>
        <taxon>Metazoa</taxon>
        <taxon>Ecdysozoa</taxon>
        <taxon>Arthropoda</taxon>
        <taxon>Hexapoda</taxon>
        <taxon>Insecta</taxon>
        <taxon>Pterygota</taxon>
        <taxon>Neoptera</taxon>
        <taxon>Endopterygota</taxon>
        <taxon>Diptera</taxon>
        <taxon>Brachycera</taxon>
        <taxon>Muscomorpha</taxon>
        <taxon>Ephydroidea</taxon>
        <taxon>Drosophilidae</taxon>
        <taxon>Scaptodrosophila</taxon>
    </lineage>
</organism>
<evidence type="ECO:0000313" key="2">
    <source>
        <dbReference type="Proteomes" id="UP000504634"/>
    </source>
</evidence>
<keyword evidence="1" id="KW-0812">Transmembrane</keyword>
<feature type="transmembrane region" description="Helical" evidence="1">
    <location>
        <begin position="21"/>
        <end position="39"/>
    </location>
</feature>
<dbReference type="Proteomes" id="UP000504634">
    <property type="component" value="Unplaced"/>
</dbReference>
<feature type="transmembrane region" description="Helical" evidence="1">
    <location>
        <begin position="74"/>
        <end position="94"/>
    </location>
</feature>
<dbReference type="AlphaFoldDB" id="A0A6J2TMF0"/>
<keyword evidence="2" id="KW-1185">Reference proteome</keyword>
<evidence type="ECO:0000313" key="3">
    <source>
        <dbReference type="RefSeq" id="XP_030377746.1"/>
    </source>
</evidence>
<reference evidence="3" key="1">
    <citation type="submission" date="2025-08" db="UniProtKB">
        <authorList>
            <consortium name="RefSeq"/>
        </authorList>
    </citation>
    <scope>IDENTIFICATION</scope>
    <source>
        <strain evidence="3">11010-0011.00</strain>
        <tissue evidence="3">Whole body</tissue>
    </source>
</reference>
<accession>A0A6J2TMF0</accession>
<protein>
    <submittedName>
        <fullName evidence="3">Uncharacterized protein LOC115626500</fullName>
    </submittedName>
</protein>
<sequence>MPDDDNGVIDVKDFIRQTLQITSYFLLGAIPIWMLISIYTTKEHIIYTLVCFFGSFVVLTLIHMSHKLKYQKPLNWICIILCYGLMTVGLGTFIMNTKLITTMIVVAVTFMIWAAVLFICWFLINNWNYPHPFKLAAIAILGFIVVIVIFALDTIQSWKHTMDAALAVLLCSVVILMISHVLITYDGSDIVIKDDTLLIAFVLYMDYVLILVAIFISMIRIRNFHHLDERD</sequence>
<feature type="transmembrane region" description="Helical" evidence="1">
    <location>
        <begin position="45"/>
        <end position="62"/>
    </location>
</feature>
<feature type="transmembrane region" description="Helical" evidence="1">
    <location>
        <begin position="164"/>
        <end position="185"/>
    </location>
</feature>
<feature type="transmembrane region" description="Helical" evidence="1">
    <location>
        <begin position="100"/>
        <end position="123"/>
    </location>
</feature>
<evidence type="ECO:0000256" key="1">
    <source>
        <dbReference type="SAM" id="Phobius"/>
    </source>
</evidence>
<dbReference type="RefSeq" id="XP_030377746.1">
    <property type="nucleotide sequence ID" value="XM_030521886.1"/>
</dbReference>
<proteinExistence type="predicted"/>
<keyword evidence="1" id="KW-0472">Membrane</keyword>
<dbReference type="OrthoDB" id="7882500at2759"/>
<feature type="transmembrane region" description="Helical" evidence="1">
    <location>
        <begin position="197"/>
        <end position="221"/>
    </location>
</feature>
<name>A0A6J2TMF0_DROLE</name>
<dbReference type="GeneID" id="115626500"/>